<comment type="subunit">
    <text evidence="9">The complex comprises the extracytoplasmic solute receptor protein and the two transmembrane proteins.</text>
</comment>
<evidence type="ECO:0000256" key="2">
    <source>
        <dbReference type="ARBA" id="ARBA00022448"/>
    </source>
</evidence>
<evidence type="ECO:0000259" key="10">
    <source>
        <dbReference type="Pfam" id="PF04290"/>
    </source>
</evidence>
<dbReference type="PANTHER" id="PTHR35011:SF2">
    <property type="entry name" value="2,3-DIKETO-L-GULONATE TRAP TRANSPORTER SMALL PERMEASE PROTEIN YIAM"/>
    <property type="match status" value="1"/>
</dbReference>
<keyword evidence="3" id="KW-1003">Cell membrane</keyword>
<keyword evidence="12" id="KW-1185">Reference proteome</keyword>
<protein>
    <recommendedName>
        <fullName evidence="9">TRAP transporter small permease protein</fullName>
    </recommendedName>
</protein>
<dbReference type="Proteomes" id="UP000315252">
    <property type="component" value="Unassembled WGS sequence"/>
</dbReference>
<dbReference type="OrthoDB" id="5801785at2"/>
<keyword evidence="5 9" id="KW-0812">Transmembrane</keyword>
<dbReference type="Pfam" id="PF04290">
    <property type="entry name" value="DctQ"/>
    <property type="match status" value="1"/>
</dbReference>
<name>A0A545TYN8_9PROT</name>
<evidence type="ECO:0000313" key="11">
    <source>
        <dbReference type="EMBL" id="TQV82329.1"/>
    </source>
</evidence>
<sequence length="157" mass="17008">MISLTVIVVVAVIFRKFDASLSWYDEVASINLAWITYYGAALAALRRQHIGFDSVILAVPPAFRVAAVLIAEVLVIGFFIVMAWAGLEVLDVLEGETLVSLTWVPIQVTQSVIPIGAILFIVAELLSAPAYFKAVMSGHSTEHPDIDFDSSEGDARS</sequence>
<evidence type="ECO:0000256" key="3">
    <source>
        <dbReference type="ARBA" id="ARBA00022475"/>
    </source>
</evidence>
<evidence type="ECO:0000313" key="12">
    <source>
        <dbReference type="Proteomes" id="UP000315252"/>
    </source>
</evidence>
<comment type="caution">
    <text evidence="11">The sequence shown here is derived from an EMBL/GenBank/DDBJ whole genome shotgun (WGS) entry which is preliminary data.</text>
</comment>
<evidence type="ECO:0000256" key="1">
    <source>
        <dbReference type="ARBA" id="ARBA00004429"/>
    </source>
</evidence>
<keyword evidence="7 9" id="KW-0472">Membrane</keyword>
<feature type="transmembrane region" description="Helical" evidence="9">
    <location>
        <begin position="65"/>
        <end position="87"/>
    </location>
</feature>
<dbReference type="PANTHER" id="PTHR35011">
    <property type="entry name" value="2,3-DIKETO-L-GULONATE TRAP TRANSPORTER SMALL PERMEASE PROTEIN YIAM"/>
    <property type="match status" value="1"/>
</dbReference>
<feature type="transmembrane region" description="Helical" evidence="9">
    <location>
        <begin position="107"/>
        <end position="126"/>
    </location>
</feature>
<keyword evidence="6 9" id="KW-1133">Transmembrane helix</keyword>
<comment type="caution">
    <text evidence="9">Lacks conserved residue(s) required for the propagation of feature annotation.</text>
</comment>
<evidence type="ECO:0000256" key="6">
    <source>
        <dbReference type="ARBA" id="ARBA00022989"/>
    </source>
</evidence>
<comment type="similarity">
    <text evidence="8 9">Belongs to the TRAP transporter small permease family.</text>
</comment>
<evidence type="ECO:0000256" key="5">
    <source>
        <dbReference type="ARBA" id="ARBA00022692"/>
    </source>
</evidence>
<gene>
    <name evidence="11" type="ORF">FKG95_05015</name>
</gene>
<dbReference type="InterPro" id="IPR007387">
    <property type="entry name" value="TRAP_DctQ"/>
</dbReference>
<comment type="subcellular location">
    <subcellularLocation>
        <location evidence="1 9">Cell inner membrane</location>
        <topology evidence="1 9">Multi-pass membrane protein</topology>
    </subcellularLocation>
</comment>
<accession>A0A545TYN8</accession>
<feature type="transmembrane region" description="Helical" evidence="9">
    <location>
        <begin position="29"/>
        <end position="45"/>
    </location>
</feature>
<dbReference type="AlphaFoldDB" id="A0A545TYN8"/>
<dbReference type="InterPro" id="IPR055348">
    <property type="entry name" value="DctQ"/>
</dbReference>
<proteinExistence type="inferred from homology"/>
<dbReference type="GO" id="GO:0022857">
    <property type="term" value="F:transmembrane transporter activity"/>
    <property type="evidence" value="ECO:0007669"/>
    <property type="project" value="UniProtKB-UniRule"/>
</dbReference>
<feature type="domain" description="Tripartite ATP-independent periplasmic transporters DctQ component" evidence="10">
    <location>
        <begin position="4"/>
        <end position="125"/>
    </location>
</feature>
<keyword evidence="2 9" id="KW-0813">Transport</keyword>
<reference evidence="11 12" key="1">
    <citation type="submission" date="2019-06" db="EMBL/GenBank/DDBJ databases">
        <title>Whole genome sequence for Rhodospirillaceae sp. R148.</title>
        <authorList>
            <person name="Wang G."/>
        </authorList>
    </citation>
    <scope>NUCLEOTIDE SEQUENCE [LARGE SCALE GENOMIC DNA]</scope>
    <source>
        <strain evidence="11 12">R148</strain>
    </source>
</reference>
<evidence type="ECO:0000256" key="4">
    <source>
        <dbReference type="ARBA" id="ARBA00022519"/>
    </source>
</evidence>
<dbReference type="EMBL" id="VHSH01000002">
    <property type="protein sequence ID" value="TQV82329.1"/>
    <property type="molecule type" value="Genomic_DNA"/>
</dbReference>
<evidence type="ECO:0000256" key="8">
    <source>
        <dbReference type="ARBA" id="ARBA00038436"/>
    </source>
</evidence>
<evidence type="ECO:0000256" key="9">
    <source>
        <dbReference type="RuleBase" id="RU369079"/>
    </source>
</evidence>
<dbReference type="GO" id="GO:0005886">
    <property type="term" value="C:plasma membrane"/>
    <property type="evidence" value="ECO:0007669"/>
    <property type="project" value="UniProtKB-SubCell"/>
</dbReference>
<dbReference type="GO" id="GO:0015740">
    <property type="term" value="P:C4-dicarboxylate transport"/>
    <property type="evidence" value="ECO:0007669"/>
    <property type="project" value="TreeGrafter"/>
</dbReference>
<comment type="function">
    <text evidence="9">Part of the tripartite ATP-independent periplasmic (TRAP) transport system.</text>
</comment>
<organism evidence="11 12">
    <name type="scientific">Denitrobaculum tricleocarpae</name>
    <dbReference type="NCBI Taxonomy" id="2591009"/>
    <lineage>
        <taxon>Bacteria</taxon>
        <taxon>Pseudomonadati</taxon>
        <taxon>Pseudomonadota</taxon>
        <taxon>Alphaproteobacteria</taxon>
        <taxon>Rhodospirillales</taxon>
        <taxon>Rhodospirillaceae</taxon>
        <taxon>Denitrobaculum</taxon>
    </lineage>
</organism>
<keyword evidence="4 9" id="KW-0997">Cell inner membrane</keyword>
<evidence type="ECO:0000256" key="7">
    <source>
        <dbReference type="ARBA" id="ARBA00023136"/>
    </source>
</evidence>